<accession>A0A9D6QYU5</accession>
<proteinExistence type="predicted"/>
<gene>
    <name evidence="1" type="ORF">HY220_03410</name>
</gene>
<reference evidence="1" key="1">
    <citation type="submission" date="2020-07" db="EMBL/GenBank/DDBJ databases">
        <title>Huge and variable diversity of episymbiotic CPR bacteria and DPANN archaea in groundwater ecosystems.</title>
        <authorList>
            <person name="He C.Y."/>
            <person name="Keren R."/>
            <person name="Whittaker M."/>
            <person name="Farag I.F."/>
            <person name="Doudna J."/>
            <person name="Cate J.H.D."/>
            <person name="Banfield J.F."/>
        </authorList>
    </citation>
    <scope>NUCLEOTIDE SEQUENCE</scope>
    <source>
        <strain evidence="1">NC_groundwater_972_Pr1_S-0.2um_49_27</strain>
    </source>
</reference>
<dbReference type="Proteomes" id="UP000808388">
    <property type="component" value="Unassembled WGS sequence"/>
</dbReference>
<dbReference type="EMBL" id="JACQCQ010000012">
    <property type="protein sequence ID" value="MBI3627761.1"/>
    <property type="molecule type" value="Genomic_DNA"/>
</dbReference>
<organism evidence="1 2">
    <name type="scientific">Candidatus Sungiibacteriota bacterium</name>
    <dbReference type="NCBI Taxonomy" id="2750080"/>
    <lineage>
        <taxon>Bacteria</taxon>
        <taxon>Candidatus Sungiibacteriota</taxon>
    </lineage>
</organism>
<evidence type="ECO:0000313" key="2">
    <source>
        <dbReference type="Proteomes" id="UP000808388"/>
    </source>
</evidence>
<name>A0A9D6QYU5_9BACT</name>
<comment type="caution">
    <text evidence="1">The sequence shown here is derived from an EMBL/GenBank/DDBJ whole genome shotgun (WGS) entry which is preliminary data.</text>
</comment>
<sequence length="59" mass="6419">MPMMYLIICQKTGRRRPVTVDVFPVSIARTIAVSSAIQPIMMAADLLSGVSREIPSNKG</sequence>
<evidence type="ECO:0000313" key="1">
    <source>
        <dbReference type="EMBL" id="MBI3627761.1"/>
    </source>
</evidence>
<protein>
    <submittedName>
        <fullName evidence="1">Uncharacterized protein</fullName>
    </submittedName>
</protein>
<dbReference type="AlphaFoldDB" id="A0A9D6QYU5"/>